<dbReference type="Pfam" id="PF18368">
    <property type="entry name" value="Ig_GlcNase"/>
    <property type="match status" value="1"/>
</dbReference>
<evidence type="ECO:0000256" key="1">
    <source>
        <dbReference type="ARBA" id="ARBA00007401"/>
    </source>
</evidence>
<dbReference type="GO" id="GO:0004553">
    <property type="term" value="F:hydrolase activity, hydrolyzing O-glycosyl compounds"/>
    <property type="evidence" value="ECO:0007669"/>
    <property type="project" value="InterPro"/>
</dbReference>
<dbReference type="PROSITE" id="PS50022">
    <property type="entry name" value="FA58C_3"/>
    <property type="match status" value="2"/>
</dbReference>
<dbReference type="PANTHER" id="PTHR43536">
    <property type="entry name" value="MANNOSYLGLYCOPROTEIN ENDO-BETA-MANNOSIDASE"/>
    <property type="match status" value="1"/>
</dbReference>
<dbReference type="InterPro" id="IPR036156">
    <property type="entry name" value="Beta-gal/glucu_dom_sf"/>
</dbReference>
<protein>
    <recommendedName>
        <fullName evidence="5">F5/8 type C domain-containing protein</fullName>
    </recommendedName>
</protein>
<dbReference type="SUPFAM" id="SSF49303">
    <property type="entry name" value="beta-Galactosidase/glucuronidase domain"/>
    <property type="match status" value="3"/>
</dbReference>
<dbReference type="InterPro" id="IPR017853">
    <property type="entry name" value="GH"/>
</dbReference>
<dbReference type="InterPro" id="IPR041351">
    <property type="entry name" value="Ig_GlcNase"/>
</dbReference>
<dbReference type="Gene3D" id="2.60.40.10">
    <property type="entry name" value="Immunoglobulins"/>
    <property type="match status" value="3"/>
</dbReference>
<dbReference type="Gene3D" id="3.20.20.80">
    <property type="entry name" value="Glycosidases"/>
    <property type="match status" value="1"/>
</dbReference>
<reference evidence="6 7" key="1">
    <citation type="submission" date="2020-08" db="EMBL/GenBank/DDBJ databases">
        <title>Sequencing the genomes of 1000 actinobacteria strains.</title>
        <authorList>
            <person name="Klenk H.-P."/>
        </authorList>
    </citation>
    <scope>NUCLEOTIDE SEQUENCE [LARGE SCALE GENOMIC DNA]</scope>
    <source>
        <strain evidence="6 7">DSM 44230</strain>
    </source>
</reference>
<dbReference type="InterPro" id="IPR054593">
    <property type="entry name" value="Beta-mannosidase-like_N2"/>
</dbReference>
<evidence type="ECO:0000313" key="6">
    <source>
        <dbReference type="EMBL" id="MBB4678304.1"/>
    </source>
</evidence>
<dbReference type="InterPro" id="IPR008979">
    <property type="entry name" value="Galactose-bd-like_sf"/>
</dbReference>
<dbReference type="Pfam" id="PF00754">
    <property type="entry name" value="F5_F8_type_C"/>
    <property type="match status" value="1"/>
</dbReference>
<dbReference type="Pfam" id="PF22666">
    <property type="entry name" value="Glyco_hydro_2_N2"/>
    <property type="match status" value="1"/>
</dbReference>
<dbReference type="PANTHER" id="PTHR43536:SF1">
    <property type="entry name" value="MANNOSYLGLYCOPROTEIN ENDO-BETA-MANNOSIDASE"/>
    <property type="match status" value="1"/>
</dbReference>
<evidence type="ECO:0000259" key="5">
    <source>
        <dbReference type="PROSITE" id="PS50022"/>
    </source>
</evidence>
<dbReference type="InterPro" id="IPR000421">
    <property type="entry name" value="FA58C"/>
</dbReference>
<keyword evidence="2" id="KW-0378">Hydrolase</keyword>
<comment type="caution">
    <text evidence="6">The sequence shown here is derived from an EMBL/GenBank/DDBJ whole genome shotgun (WGS) entry which is preliminary data.</text>
</comment>
<proteinExistence type="inferred from homology"/>
<evidence type="ECO:0000256" key="3">
    <source>
        <dbReference type="ARBA" id="ARBA00023295"/>
    </source>
</evidence>
<feature type="domain" description="F5/8 type C" evidence="5">
    <location>
        <begin position="587"/>
        <end position="683"/>
    </location>
</feature>
<evidence type="ECO:0000256" key="4">
    <source>
        <dbReference type="SAM" id="MobiDB-lite"/>
    </source>
</evidence>
<dbReference type="AlphaFoldDB" id="A0A7W7CEY5"/>
<dbReference type="EMBL" id="JACHMH010000001">
    <property type="protein sequence ID" value="MBB4678304.1"/>
    <property type="molecule type" value="Genomic_DNA"/>
</dbReference>
<dbReference type="Proteomes" id="UP000533598">
    <property type="component" value="Unassembled WGS sequence"/>
</dbReference>
<comment type="similarity">
    <text evidence="1">Belongs to the glycosyl hydrolase 2 family.</text>
</comment>
<sequence>MLASVGVGVALPGAAAAAPDPGQAAPPRTDLARFRPVTASSTAYAAAPPEFAVDGLAVTGVRGSGWRAEAAGPQWLIVDLQAQCRIEAVRLVFEARLTDPAYVPGTGWNPFSDTDGSEILSSAATAFRLEVSDNGTAWRTVYETSSGPGGQVDIALPTPATGRWVRLSTSRTHNTNPVGLNGFEVYGSTERPRPAVKGWTDWGRNTRPAPALTVGKDGTVPLESGWSLTMDEWAGTSDGAALSGPSIDTTTWLPASVPGTVLADLVDQGHLPDPVSGQNNLHIPEALSRHSWWYRRAFTVPRELDVSAGRQVWLELDGVNHHGEVWLNGHKVGTVTSPFARAHLNITEALKAGNGKHNLAIRVDPMPHPGTAGDKGADGLAFLHSGKLYLDSPTYLATSGWDWMPAVRDRGAGLWNHVRLRSTGSAVLGDPRVETTLPNLPDTSLAEVKISVPVRNPGTAPVSVVVQASFGAISLRTTVTVPAGGSANAVFAPAEHPALRLRDPKLWWPNGYGDPNLHELTLTATVGGVRSDRRSLRFGIRQFGYGYDIPIKIDPATNSAKQTVEFAPVQAKHVRIHCHTRATGWGNSLWSLSVVDSAKPDVDLALGKTASASSVDNPGNAAGNVVDGNTGTRWSSEYTDNQWIQVDLGADTGFDRVVLLWETAYAKDFTVQTSADGQSWTDVKKVSNAPIPLRISVNGVQVYCRGGNWGWDELLRRMVPDRMDAVVKMHRDMNFTMIRNWIGSSYREELFAQCDEQGILVWNDFWEAGAFLADPPGYVDVARDTILRYRTHPCIVVWCAANEQHPPPAIHNGIAKAIAEEHSEILYMPDSAGGFVSGHGPYYWVEPAKYFEASTYDTNNFGFHTEIGMPTVPVVESMRNLVGKDHAGWPIDITWFHHDWSTKGNQRPQTYLEAINTRLGESTSLAEFCRKAQFVNYENMRAMFEAWTANLWQDANALLLWMSHPAWHSTVWQTYDYDLDVNGSYYGARKGCEALHVQANPDGQVVAANHTPVAITGATVKATRYDLNGKQLGTPQSQQLAIPASNITRAFTVPFAADLPALHLLRLVLSDAKGKVLSENTYWRYRKPEDMRQLNTLPQTRVSVRLNDQRPGSLTATLRNEGRTVAALIRLSVRDRRSGARLLPVTYTDNYLWLLPGESRTITATWNPTNHPSTTPTLTAEGYNTR</sequence>
<gene>
    <name evidence="6" type="ORF">HNR67_004422</name>
</gene>
<dbReference type="RefSeq" id="WP_221490000.1">
    <property type="nucleotide sequence ID" value="NZ_BAAAUI010000004.1"/>
</dbReference>
<dbReference type="Gene3D" id="2.60.120.260">
    <property type="entry name" value="Galactose-binding domain-like"/>
    <property type="match status" value="3"/>
</dbReference>
<dbReference type="InterPro" id="IPR013783">
    <property type="entry name" value="Ig-like_fold"/>
</dbReference>
<feature type="domain" description="F5/8 type C" evidence="5">
    <location>
        <begin position="24"/>
        <end position="188"/>
    </location>
</feature>
<accession>A0A7W7CEY5</accession>
<dbReference type="SUPFAM" id="SSF49785">
    <property type="entry name" value="Galactose-binding domain-like"/>
    <property type="match status" value="3"/>
</dbReference>
<dbReference type="InterPro" id="IPR006102">
    <property type="entry name" value="Ig-like_GH2"/>
</dbReference>
<feature type="region of interest" description="Disordered" evidence="4">
    <location>
        <begin position="1167"/>
        <end position="1186"/>
    </location>
</feature>
<evidence type="ECO:0000313" key="7">
    <source>
        <dbReference type="Proteomes" id="UP000533598"/>
    </source>
</evidence>
<dbReference type="SUPFAM" id="SSF51445">
    <property type="entry name" value="(Trans)glycosidases"/>
    <property type="match status" value="1"/>
</dbReference>
<dbReference type="Pfam" id="PF22633">
    <property type="entry name" value="F5_F8_type_C_2"/>
    <property type="match status" value="1"/>
</dbReference>
<dbReference type="GO" id="GO:0005975">
    <property type="term" value="P:carbohydrate metabolic process"/>
    <property type="evidence" value="ECO:0007669"/>
    <property type="project" value="InterPro"/>
</dbReference>
<name>A0A7W7CEY5_9PSEU</name>
<dbReference type="Pfam" id="PF00703">
    <property type="entry name" value="Glyco_hydro_2"/>
    <property type="match status" value="1"/>
</dbReference>
<keyword evidence="3" id="KW-0326">Glycosidase</keyword>
<dbReference type="InterPro" id="IPR043534">
    <property type="entry name" value="EBDG/EBM"/>
</dbReference>
<keyword evidence="7" id="KW-1185">Reference proteome</keyword>
<evidence type="ECO:0000256" key="2">
    <source>
        <dbReference type="ARBA" id="ARBA00022801"/>
    </source>
</evidence>
<organism evidence="6 7">
    <name type="scientific">Crossiella cryophila</name>
    <dbReference type="NCBI Taxonomy" id="43355"/>
    <lineage>
        <taxon>Bacteria</taxon>
        <taxon>Bacillati</taxon>
        <taxon>Actinomycetota</taxon>
        <taxon>Actinomycetes</taxon>
        <taxon>Pseudonocardiales</taxon>
        <taxon>Pseudonocardiaceae</taxon>
        <taxon>Crossiella</taxon>
    </lineage>
</organism>